<dbReference type="EMBL" id="CP002417">
    <property type="protein sequence ID" value="ADU39886.1"/>
    <property type="molecule type" value="Genomic_DNA"/>
</dbReference>
<sequence>MLSMSDGDLDDFYINNKSGRTKLFDAMKTDFNIYGPVSKQRTLEVINAIGLDSPARARTAYWLGGHPT</sequence>
<name>E6UWF6_VARPE</name>
<reference evidence="1 2" key="2">
    <citation type="journal article" date="2013" name="Genome Announc.">
        <title>Genome of the Root-Associated Plant Growth-Promoting Bacterium Variovorax paradoxus Strain EPS.</title>
        <authorList>
            <person name="Han J.I."/>
            <person name="Spain J.C."/>
            <person name="Leadbetter J.R."/>
            <person name="Ovchinnikova G."/>
            <person name="Goodwin L.A."/>
            <person name="Han C.S."/>
            <person name="Woyke T."/>
            <person name="Davenport K.W."/>
            <person name="Orwin P.M."/>
        </authorList>
    </citation>
    <scope>NUCLEOTIDE SEQUENCE [LARGE SCALE GENOMIC DNA]</scope>
    <source>
        <strain evidence="1 2">EPS</strain>
    </source>
</reference>
<dbReference type="HOGENOM" id="CLU_2792858_0_0_4"/>
<proteinExistence type="predicted"/>
<dbReference type="KEGG" id="vpe:Varpa_5734"/>
<dbReference type="RefSeq" id="WP_013544081.1">
    <property type="nucleotide sequence ID" value="NC_014931.1"/>
</dbReference>
<protein>
    <submittedName>
        <fullName evidence="1">Uncharacterized protein</fullName>
    </submittedName>
</protein>
<dbReference type="Proteomes" id="UP000008917">
    <property type="component" value="Chromosome"/>
</dbReference>
<reference evidence="2" key="1">
    <citation type="submission" date="2010-12" db="EMBL/GenBank/DDBJ databases">
        <title>Complete sequence of Variovorax paradoxus EPS.</title>
        <authorList>
            <consortium name="US DOE Joint Genome Institute"/>
            <person name="Lucas S."/>
            <person name="Copeland A."/>
            <person name="Lapidus A."/>
            <person name="Cheng J.-F."/>
            <person name="Goodwin L."/>
            <person name="Pitluck S."/>
            <person name="Teshima H."/>
            <person name="Detter J.C."/>
            <person name="Han C."/>
            <person name="Tapia R."/>
            <person name="Land M."/>
            <person name="Hauser L."/>
            <person name="Kyrpides N."/>
            <person name="Ivanova N."/>
            <person name="Ovchinnikova G."/>
            <person name="Orwin P."/>
            <person name="Han J.-I.G."/>
            <person name="Woyke T."/>
        </authorList>
    </citation>
    <scope>NUCLEOTIDE SEQUENCE [LARGE SCALE GENOMIC DNA]</scope>
    <source>
        <strain evidence="2">EPS</strain>
    </source>
</reference>
<dbReference type="OrthoDB" id="8853730at2"/>
<evidence type="ECO:0000313" key="1">
    <source>
        <dbReference type="EMBL" id="ADU39886.1"/>
    </source>
</evidence>
<gene>
    <name evidence="1" type="ordered locus">Varpa_5734</name>
</gene>
<dbReference type="AlphaFoldDB" id="E6UWF6"/>
<organism evidence="1 2">
    <name type="scientific">Variovorax paradoxus (strain EPS)</name>
    <dbReference type="NCBI Taxonomy" id="595537"/>
    <lineage>
        <taxon>Bacteria</taxon>
        <taxon>Pseudomonadati</taxon>
        <taxon>Pseudomonadota</taxon>
        <taxon>Betaproteobacteria</taxon>
        <taxon>Burkholderiales</taxon>
        <taxon>Comamonadaceae</taxon>
        <taxon>Variovorax</taxon>
    </lineage>
</organism>
<accession>E6UWF6</accession>
<evidence type="ECO:0000313" key="2">
    <source>
        <dbReference type="Proteomes" id="UP000008917"/>
    </source>
</evidence>